<gene>
    <name evidence="3" type="ORF">GCM10007147_21310</name>
</gene>
<sequence length="95" mass="10524">MDLKVEDAPERSRYEVSVDGKAVGFSAYHLLEDGVLALPHVEVDPAFEGQGVASALMRESLDDVRRQGLKVVPICPFAQAFVERNPDYRDLVHQG</sequence>
<dbReference type="PANTHER" id="PTHR31435:SF10">
    <property type="entry name" value="BSR4717 PROTEIN"/>
    <property type="match status" value="1"/>
</dbReference>
<dbReference type="EMBL" id="BMXL01000008">
    <property type="protein sequence ID" value="GHD24761.1"/>
    <property type="molecule type" value="Genomic_DNA"/>
</dbReference>
<dbReference type="Pfam" id="PF14542">
    <property type="entry name" value="Acetyltransf_CG"/>
    <property type="match status" value="1"/>
</dbReference>
<evidence type="ECO:0000259" key="2">
    <source>
        <dbReference type="PROSITE" id="PS51729"/>
    </source>
</evidence>
<evidence type="ECO:0000313" key="4">
    <source>
        <dbReference type="Proteomes" id="UP000654947"/>
    </source>
</evidence>
<keyword evidence="4" id="KW-1185">Reference proteome</keyword>
<dbReference type="CDD" id="cd04301">
    <property type="entry name" value="NAT_SF"/>
    <property type="match status" value="1"/>
</dbReference>
<comment type="caution">
    <text evidence="3">The sequence shown here is derived from an EMBL/GenBank/DDBJ whole genome shotgun (WGS) entry which is preliminary data.</text>
</comment>
<dbReference type="InterPro" id="IPR031165">
    <property type="entry name" value="GNAT_YJDJ"/>
</dbReference>
<evidence type="ECO:0000259" key="1">
    <source>
        <dbReference type="PROSITE" id="PS51186"/>
    </source>
</evidence>
<organism evidence="3 4">
    <name type="scientific">Nocardiopsis kunsanensis</name>
    <dbReference type="NCBI Taxonomy" id="141693"/>
    <lineage>
        <taxon>Bacteria</taxon>
        <taxon>Bacillati</taxon>
        <taxon>Actinomycetota</taxon>
        <taxon>Actinomycetes</taxon>
        <taxon>Streptosporangiales</taxon>
        <taxon>Nocardiopsidaceae</taxon>
        <taxon>Nocardiopsis</taxon>
    </lineage>
</organism>
<dbReference type="InterPro" id="IPR000182">
    <property type="entry name" value="GNAT_dom"/>
</dbReference>
<protein>
    <submittedName>
        <fullName evidence="3">N-acetyltransferase</fullName>
    </submittedName>
</protein>
<dbReference type="PROSITE" id="PS51186">
    <property type="entry name" value="GNAT"/>
    <property type="match status" value="1"/>
</dbReference>
<dbReference type="AlphaFoldDB" id="A0A918XBM0"/>
<dbReference type="GO" id="GO:0016747">
    <property type="term" value="F:acyltransferase activity, transferring groups other than amino-acyl groups"/>
    <property type="evidence" value="ECO:0007669"/>
    <property type="project" value="InterPro"/>
</dbReference>
<dbReference type="InterPro" id="IPR045057">
    <property type="entry name" value="Gcn5-rel_NAT"/>
</dbReference>
<evidence type="ECO:0000313" key="3">
    <source>
        <dbReference type="EMBL" id="GHD24761.1"/>
    </source>
</evidence>
<dbReference type="RefSeq" id="WP_017577220.1">
    <property type="nucleotide sequence ID" value="NZ_BMXL01000008.1"/>
</dbReference>
<feature type="domain" description="N-acetyltransferase" evidence="1">
    <location>
        <begin position="1"/>
        <end position="95"/>
    </location>
</feature>
<dbReference type="InterPro" id="IPR016181">
    <property type="entry name" value="Acyl_CoA_acyltransferase"/>
</dbReference>
<name>A0A918XBM0_9ACTN</name>
<dbReference type="Gene3D" id="3.40.630.30">
    <property type="match status" value="1"/>
</dbReference>
<dbReference type="PROSITE" id="PS51729">
    <property type="entry name" value="GNAT_YJDJ"/>
    <property type="match status" value="1"/>
</dbReference>
<dbReference type="Proteomes" id="UP000654947">
    <property type="component" value="Unassembled WGS sequence"/>
</dbReference>
<reference evidence="3 4" key="1">
    <citation type="journal article" date="2014" name="Int. J. Syst. Evol. Microbiol.">
        <title>Complete genome sequence of Corynebacterium casei LMG S-19264T (=DSM 44701T), isolated from a smear-ripened cheese.</title>
        <authorList>
            <consortium name="US DOE Joint Genome Institute (JGI-PGF)"/>
            <person name="Walter F."/>
            <person name="Albersmeier A."/>
            <person name="Kalinowski J."/>
            <person name="Ruckert C."/>
        </authorList>
    </citation>
    <scope>NUCLEOTIDE SEQUENCE [LARGE SCALE GENOMIC DNA]</scope>
    <source>
        <strain evidence="3 4">KCTC 19473</strain>
    </source>
</reference>
<accession>A0A918XBM0</accession>
<feature type="domain" description="N-acetyltransferase" evidence="2">
    <location>
        <begin position="6"/>
        <end position="93"/>
    </location>
</feature>
<dbReference type="SUPFAM" id="SSF55729">
    <property type="entry name" value="Acyl-CoA N-acyltransferases (Nat)"/>
    <property type="match status" value="1"/>
</dbReference>
<proteinExistence type="predicted"/>
<dbReference type="PANTHER" id="PTHR31435">
    <property type="entry name" value="PROTEIN NATD1"/>
    <property type="match status" value="1"/>
</dbReference>